<comment type="catalytic activity">
    <reaction evidence="1">
        <text>ATP + protein L-histidine = ADP + protein N-phospho-L-histidine.</text>
        <dbReference type="EC" id="2.7.13.3"/>
    </reaction>
</comment>
<dbReference type="Gene3D" id="1.10.287.130">
    <property type="match status" value="1"/>
</dbReference>
<reference evidence="11" key="1">
    <citation type="journal article" date="2020" name="mSystems">
        <title>Genome- and Community-Level Interaction Insights into Carbon Utilization and Element Cycling Functions of Hydrothermarchaeota in Hydrothermal Sediment.</title>
        <authorList>
            <person name="Zhou Z."/>
            <person name="Liu Y."/>
            <person name="Xu W."/>
            <person name="Pan J."/>
            <person name="Luo Z.H."/>
            <person name="Li M."/>
        </authorList>
    </citation>
    <scope>NUCLEOTIDE SEQUENCE [LARGE SCALE GENOMIC DNA]</scope>
    <source>
        <strain evidence="11">SpSt-418</strain>
    </source>
</reference>
<dbReference type="InterPro" id="IPR036097">
    <property type="entry name" value="HisK_dim/P_sf"/>
</dbReference>
<dbReference type="FunFam" id="3.30.565.10:FF:000006">
    <property type="entry name" value="Sensor histidine kinase WalK"/>
    <property type="match status" value="1"/>
</dbReference>
<dbReference type="PROSITE" id="PS50109">
    <property type="entry name" value="HIS_KIN"/>
    <property type="match status" value="1"/>
</dbReference>
<organism evidence="11">
    <name type="scientific">Oscillatoriales cyanobacterium SpSt-418</name>
    <dbReference type="NCBI Taxonomy" id="2282169"/>
    <lineage>
        <taxon>Bacteria</taxon>
        <taxon>Bacillati</taxon>
        <taxon>Cyanobacteriota</taxon>
        <taxon>Cyanophyceae</taxon>
        <taxon>Oscillatoriophycideae</taxon>
        <taxon>Oscillatoriales</taxon>
    </lineage>
</organism>
<evidence type="ECO:0000256" key="5">
    <source>
        <dbReference type="ARBA" id="ARBA00022679"/>
    </source>
</evidence>
<keyword evidence="4" id="KW-0597">Phosphoprotein</keyword>
<dbReference type="EMBL" id="DSRU01000157">
    <property type="protein sequence ID" value="HFM98187.1"/>
    <property type="molecule type" value="Genomic_DNA"/>
</dbReference>
<evidence type="ECO:0000256" key="4">
    <source>
        <dbReference type="ARBA" id="ARBA00022553"/>
    </source>
</evidence>
<dbReference type="Gene3D" id="6.10.340.10">
    <property type="match status" value="1"/>
</dbReference>
<dbReference type="EC" id="2.7.13.3" evidence="3"/>
<accession>A0A7C3KEX9</accession>
<dbReference type="InterPro" id="IPR004358">
    <property type="entry name" value="Sig_transdc_His_kin-like_C"/>
</dbReference>
<evidence type="ECO:0000256" key="7">
    <source>
        <dbReference type="ARBA" id="ARBA00023012"/>
    </source>
</evidence>
<gene>
    <name evidence="11" type="ORF">ENR64_10615</name>
</gene>
<dbReference type="InterPro" id="IPR036890">
    <property type="entry name" value="HATPase_C_sf"/>
</dbReference>
<feature type="transmembrane region" description="Helical" evidence="8">
    <location>
        <begin position="12"/>
        <end position="33"/>
    </location>
</feature>
<dbReference type="InterPro" id="IPR003660">
    <property type="entry name" value="HAMP_dom"/>
</dbReference>
<dbReference type="PROSITE" id="PS50885">
    <property type="entry name" value="HAMP"/>
    <property type="match status" value="1"/>
</dbReference>
<dbReference type="SUPFAM" id="SSF158472">
    <property type="entry name" value="HAMP domain-like"/>
    <property type="match status" value="1"/>
</dbReference>
<comment type="caution">
    <text evidence="11">The sequence shown here is derived from an EMBL/GenBank/DDBJ whole genome shotgun (WGS) entry which is preliminary data.</text>
</comment>
<keyword evidence="8" id="KW-0472">Membrane</keyword>
<keyword evidence="6 11" id="KW-0418">Kinase</keyword>
<dbReference type="CDD" id="cd00075">
    <property type="entry name" value="HATPase"/>
    <property type="match status" value="1"/>
</dbReference>
<proteinExistence type="predicted"/>
<keyword evidence="5" id="KW-0808">Transferase</keyword>
<dbReference type="SUPFAM" id="SSF55874">
    <property type="entry name" value="ATPase domain of HSP90 chaperone/DNA topoisomerase II/histidine kinase"/>
    <property type="match status" value="1"/>
</dbReference>
<comment type="subcellular location">
    <subcellularLocation>
        <location evidence="2">Membrane</location>
    </subcellularLocation>
</comment>
<evidence type="ECO:0000259" key="9">
    <source>
        <dbReference type="PROSITE" id="PS50109"/>
    </source>
</evidence>
<name>A0A7C3KEX9_9CYAN</name>
<evidence type="ECO:0000256" key="2">
    <source>
        <dbReference type="ARBA" id="ARBA00004370"/>
    </source>
</evidence>
<sequence length="372" mass="42142">MVRLKLRDRFFLSHMVVIFVSIGTLIIASDLLASQYFSSILLSEYFTGYLRQMNLDQLEVMLLQQKLLNGFNAAWEYGAFWSVFCGAIVAAGVSYLAAQRIVRPLKQIERGVQRLANGFLDERLPGSTIPEINHLAASFNSMAAELEAVEQRRREMIMDFTHELRTPLTVVQGYLEGLADGAIAPSPNTYQLLARETKRLRRLVNDLQELSQAEIGYLPIRLQKLYLPPILEQLMQRFSDQLVNTDIYLKLDCPVDCPVVLADPERVEQILINLLGNAIRYAQASQITLRVWQGEQQLWLSVEDNGRGISPEDLPHIYERFWRSERSRSTHNSGTGIGLTIAKRLVELQKGAIEAKSEVGKGSTFQFSLPLT</sequence>
<feature type="domain" description="Histidine kinase" evidence="9">
    <location>
        <begin position="159"/>
        <end position="372"/>
    </location>
</feature>
<dbReference type="CDD" id="cd00082">
    <property type="entry name" value="HisKA"/>
    <property type="match status" value="1"/>
</dbReference>
<evidence type="ECO:0000256" key="3">
    <source>
        <dbReference type="ARBA" id="ARBA00012438"/>
    </source>
</evidence>
<dbReference type="InterPro" id="IPR050736">
    <property type="entry name" value="Sensor_HK_Regulatory"/>
</dbReference>
<protein>
    <recommendedName>
        <fullName evidence="3">histidine kinase</fullName>
        <ecNumber evidence="3">2.7.13.3</ecNumber>
    </recommendedName>
</protein>
<dbReference type="SMART" id="SM00388">
    <property type="entry name" value="HisKA"/>
    <property type="match status" value="1"/>
</dbReference>
<dbReference type="Pfam" id="PF00512">
    <property type="entry name" value="HisKA"/>
    <property type="match status" value="1"/>
</dbReference>
<dbReference type="Pfam" id="PF00672">
    <property type="entry name" value="HAMP"/>
    <property type="match status" value="1"/>
</dbReference>
<feature type="domain" description="HAMP" evidence="10">
    <location>
        <begin position="99"/>
        <end position="151"/>
    </location>
</feature>
<dbReference type="GO" id="GO:0000155">
    <property type="term" value="F:phosphorelay sensor kinase activity"/>
    <property type="evidence" value="ECO:0007669"/>
    <property type="project" value="InterPro"/>
</dbReference>
<dbReference type="SUPFAM" id="SSF47384">
    <property type="entry name" value="Homodimeric domain of signal transducing histidine kinase"/>
    <property type="match status" value="1"/>
</dbReference>
<evidence type="ECO:0000313" key="11">
    <source>
        <dbReference type="EMBL" id="HFM98187.1"/>
    </source>
</evidence>
<dbReference type="InterPro" id="IPR003594">
    <property type="entry name" value="HATPase_dom"/>
</dbReference>
<dbReference type="PANTHER" id="PTHR43711">
    <property type="entry name" value="TWO-COMPONENT HISTIDINE KINASE"/>
    <property type="match status" value="1"/>
</dbReference>
<dbReference type="PRINTS" id="PR00344">
    <property type="entry name" value="BCTRLSENSOR"/>
</dbReference>
<dbReference type="PANTHER" id="PTHR43711:SF1">
    <property type="entry name" value="HISTIDINE KINASE 1"/>
    <property type="match status" value="1"/>
</dbReference>
<dbReference type="AlphaFoldDB" id="A0A7C3KEX9"/>
<evidence type="ECO:0000259" key="10">
    <source>
        <dbReference type="PROSITE" id="PS50885"/>
    </source>
</evidence>
<keyword evidence="7" id="KW-0902">Two-component regulatory system</keyword>
<dbReference type="GO" id="GO:0016020">
    <property type="term" value="C:membrane"/>
    <property type="evidence" value="ECO:0007669"/>
    <property type="project" value="UniProtKB-SubCell"/>
</dbReference>
<keyword evidence="8" id="KW-1133">Transmembrane helix</keyword>
<dbReference type="Gene3D" id="3.30.565.10">
    <property type="entry name" value="Histidine kinase-like ATPase, C-terminal domain"/>
    <property type="match status" value="1"/>
</dbReference>
<dbReference type="Pfam" id="PF02518">
    <property type="entry name" value="HATPase_c"/>
    <property type="match status" value="1"/>
</dbReference>
<dbReference type="SMART" id="SM00304">
    <property type="entry name" value="HAMP"/>
    <property type="match status" value="1"/>
</dbReference>
<evidence type="ECO:0000256" key="1">
    <source>
        <dbReference type="ARBA" id="ARBA00000085"/>
    </source>
</evidence>
<keyword evidence="8" id="KW-0812">Transmembrane</keyword>
<evidence type="ECO:0000256" key="6">
    <source>
        <dbReference type="ARBA" id="ARBA00022777"/>
    </source>
</evidence>
<evidence type="ECO:0000256" key="8">
    <source>
        <dbReference type="SAM" id="Phobius"/>
    </source>
</evidence>
<feature type="transmembrane region" description="Helical" evidence="8">
    <location>
        <begin position="78"/>
        <end position="98"/>
    </location>
</feature>
<dbReference type="SMART" id="SM00387">
    <property type="entry name" value="HATPase_c"/>
    <property type="match status" value="1"/>
</dbReference>
<dbReference type="InterPro" id="IPR003661">
    <property type="entry name" value="HisK_dim/P_dom"/>
</dbReference>
<dbReference type="CDD" id="cd06225">
    <property type="entry name" value="HAMP"/>
    <property type="match status" value="1"/>
</dbReference>
<dbReference type="InterPro" id="IPR005467">
    <property type="entry name" value="His_kinase_dom"/>
</dbReference>